<dbReference type="RefSeq" id="WP_106132343.1">
    <property type="nucleotide sequence ID" value="NZ_PVTR01000002.1"/>
</dbReference>
<feature type="chain" id="PRO_5015513317" description="Transglutaminase superfamily protein" evidence="1">
    <location>
        <begin position="21"/>
        <end position="276"/>
    </location>
</feature>
<protein>
    <recommendedName>
        <fullName evidence="4">Transglutaminase superfamily protein</fullName>
    </recommendedName>
</protein>
<dbReference type="OrthoDB" id="1418365at2"/>
<reference evidence="2 3" key="1">
    <citation type="submission" date="2018-03" db="EMBL/GenBank/DDBJ databases">
        <title>Genomic Encyclopedia of Archaeal and Bacterial Type Strains, Phase II (KMG-II): from individual species to whole genera.</title>
        <authorList>
            <person name="Goeker M."/>
        </authorList>
    </citation>
    <scope>NUCLEOTIDE SEQUENCE [LARGE SCALE GENOMIC DNA]</scope>
    <source>
        <strain evidence="2 3">DSM 27929</strain>
    </source>
</reference>
<accession>A0A2T0WSG3</accession>
<proteinExistence type="predicted"/>
<evidence type="ECO:0000313" key="3">
    <source>
        <dbReference type="Proteomes" id="UP000238157"/>
    </source>
</evidence>
<keyword evidence="1" id="KW-0732">Signal</keyword>
<dbReference type="AlphaFoldDB" id="A0A2T0WSG3"/>
<feature type="signal peptide" evidence="1">
    <location>
        <begin position="1"/>
        <end position="20"/>
    </location>
</feature>
<evidence type="ECO:0000256" key="1">
    <source>
        <dbReference type="SAM" id="SignalP"/>
    </source>
</evidence>
<dbReference type="Proteomes" id="UP000238157">
    <property type="component" value="Unassembled WGS sequence"/>
</dbReference>
<comment type="caution">
    <text evidence="2">The sequence shown here is derived from an EMBL/GenBank/DDBJ whole genome shotgun (WGS) entry which is preliminary data.</text>
</comment>
<dbReference type="EMBL" id="PVTR01000002">
    <property type="protein sequence ID" value="PRY89639.1"/>
    <property type="molecule type" value="Genomic_DNA"/>
</dbReference>
<evidence type="ECO:0000313" key="2">
    <source>
        <dbReference type="EMBL" id="PRY89639.1"/>
    </source>
</evidence>
<keyword evidence="3" id="KW-1185">Reference proteome</keyword>
<gene>
    <name evidence="2" type="ORF">CLW00_102115</name>
</gene>
<name>A0A2T0WSG3_9BACT</name>
<organism evidence="2 3">
    <name type="scientific">Mongoliibacter ruber</name>
    <dbReference type="NCBI Taxonomy" id="1750599"/>
    <lineage>
        <taxon>Bacteria</taxon>
        <taxon>Pseudomonadati</taxon>
        <taxon>Bacteroidota</taxon>
        <taxon>Cytophagia</taxon>
        <taxon>Cytophagales</taxon>
        <taxon>Cyclobacteriaceae</taxon>
        <taxon>Mongoliibacter</taxon>
    </lineage>
</organism>
<evidence type="ECO:0008006" key="4">
    <source>
        <dbReference type="Google" id="ProtNLM"/>
    </source>
</evidence>
<sequence>MTLFFRFLTFFLALSFTALAQEARVEQGVSIFENEVEELLLTRYQEEPFLLLQSLNPGASLESPIFEKLVNKLHKRASKISSSDKRRLLEEIYFSAHQLILTRYEEHAYFSKTLQEGIYDCVTGSGLYALLLDEFQIEYQIIETDAHVYIKGNLDEDHFLLESTFPTGGLIFGENEVSAFEQKFIRRNQGAGSIPNYLGKTEENGFTESFHTVIGLRELAGLQYYNDAIKKFFEEDYTGTYTQLLKAEFLYPSERIIELKQKITLLLQSHVNESAD</sequence>